<reference evidence="9" key="1">
    <citation type="submission" date="2020-08" db="EMBL/GenBank/DDBJ databases">
        <title>Genome public.</title>
        <authorList>
            <person name="Liu C."/>
            <person name="Sun Q."/>
        </authorList>
    </citation>
    <scope>NUCLEOTIDE SEQUENCE</scope>
    <source>
        <strain evidence="9">BX22</strain>
    </source>
</reference>
<dbReference type="HAMAP" id="MF_01023">
    <property type="entry name" value="HisC_aminotrans_2"/>
    <property type="match status" value="1"/>
</dbReference>
<evidence type="ECO:0000313" key="9">
    <source>
        <dbReference type="EMBL" id="MBC5636908.1"/>
    </source>
</evidence>
<evidence type="ECO:0000259" key="8">
    <source>
        <dbReference type="Pfam" id="PF00155"/>
    </source>
</evidence>
<organism evidence="9 10">
    <name type="scientific">Ornithinibacillus hominis</name>
    <dbReference type="NCBI Taxonomy" id="2763055"/>
    <lineage>
        <taxon>Bacteria</taxon>
        <taxon>Bacillati</taxon>
        <taxon>Bacillota</taxon>
        <taxon>Bacilli</taxon>
        <taxon>Bacillales</taxon>
        <taxon>Bacillaceae</taxon>
        <taxon>Ornithinibacillus</taxon>
    </lineage>
</organism>
<comment type="caution">
    <text evidence="9">The sequence shown here is derived from an EMBL/GenBank/DDBJ whole genome shotgun (WGS) entry which is preliminary data.</text>
</comment>
<dbReference type="InterPro" id="IPR050106">
    <property type="entry name" value="HistidinolP_aminotransfase"/>
</dbReference>
<dbReference type="NCBIfam" id="TIGR01141">
    <property type="entry name" value="hisC"/>
    <property type="match status" value="1"/>
</dbReference>
<dbReference type="Gene3D" id="3.90.1150.10">
    <property type="entry name" value="Aspartate Aminotransferase, domain 1"/>
    <property type="match status" value="1"/>
</dbReference>
<sequence length="357" mass="40256">MSKYWSSIVNRTDPYVPGEQINDSSLIKLNTNENTYPPPESVIKAIQDEIGESLKLYPSPTVDELREAIAKAYDVRKENIFVGNGSDEVLAFSFMAFFEPGVTIRFPAITYSFYTVYAKLFNIPYEEVRLNQDFTLNTHSLFHSEGGVIFPNPNAPTGILLPIEQVEEVLLHNQEKVVIIDEAYSDFAKESAVPLIQKYPNLLVIQTTSKSRSLAGLRVGYAIGSPELIEGLNKIKNSFNSYTIDRLAMAGAIAAMNADSYYKKTTAKVIETREWLSEELSQLGFHVLPSQANFIFISHPNKKAKSLYAQLKENGILVRHFSKAAIENFIRITIGTKQDMITLLERLKIILKEKSTW</sequence>
<dbReference type="Gene3D" id="3.40.640.10">
    <property type="entry name" value="Type I PLP-dependent aspartate aminotransferase-like (Major domain)"/>
    <property type="match status" value="1"/>
</dbReference>
<evidence type="ECO:0000256" key="2">
    <source>
        <dbReference type="ARBA" id="ARBA00011738"/>
    </source>
</evidence>
<keyword evidence="10" id="KW-1185">Reference proteome</keyword>
<gene>
    <name evidence="7" type="primary">hisC</name>
    <name evidence="9" type="ORF">H8S33_08770</name>
</gene>
<dbReference type="InterPro" id="IPR004839">
    <property type="entry name" value="Aminotransferase_I/II_large"/>
</dbReference>
<dbReference type="RefSeq" id="WP_186869620.1">
    <property type="nucleotide sequence ID" value="NZ_JACOOL010000005.1"/>
</dbReference>
<name>A0A923RIR6_9BACI</name>
<keyword evidence="5 7" id="KW-0663">Pyridoxal phosphate</keyword>
<dbReference type="EC" id="2.6.1.9" evidence="7"/>
<dbReference type="EMBL" id="JACOOL010000005">
    <property type="protein sequence ID" value="MBC5636908.1"/>
    <property type="molecule type" value="Genomic_DNA"/>
</dbReference>
<dbReference type="CDD" id="cd00609">
    <property type="entry name" value="AAT_like"/>
    <property type="match status" value="1"/>
</dbReference>
<evidence type="ECO:0000256" key="4">
    <source>
        <dbReference type="ARBA" id="ARBA00022679"/>
    </source>
</evidence>
<keyword evidence="4 7" id="KW-0808">Transferase</keyword>
<dbReference type="GO" id="GO:0004400">
    <property type="term" value="F:histidinol-phosphate transaminase activity"/>
    <property type="evidence" value="ECO:0007669"/>
    <property type="project" value="UniProtKB-UniRule"/>
</dbReference>
<proteinExistence type="inferred from homology"/>
<comment type="catalytic activity">
    <reaction evidence="7">
        <text>L-histidinol phosphate + 2-oxoglutarate = 3-(imidazol-4-yl)-2-oxopropyl phosphate + L-glutamate</text>
        <dbReference type="Rhea" id="RHEA:23744"/>
        <dbReference type="ChEBI" id="CHEBI:16810"/>
        <dbReference type="ChEBI" id="CHEBI:29985"/>
        <dbReference type="ChEBI" id="CHEBI:57766"/>
        <dbReference type="ChEBI" id="CHEBI:57980"/>
        <dbReference type="EC" id="2.6.1.9"/>
    </reaction>
</comment>
<comment type="pathway">
    <text evidence="7">Amino-acid biosynthesis; L-histidine biosynthesis; L-histidine from 5-phospho-alpha-D-ribose 1-diphosphate: step 7/9.</text>
</comment>
<dbReference type="InterPro" id="IPR015421">
    <property type="entry name" value="PyrdxlP-dep_Trfase_major"/>
</dbReference>
<dbReference type="PANTHER" id="PTHR43643:SF3">
    <property type="entry name" value="HISTIDINOL-PHOSPHATE AMINOTRANSFERASE"/>
    <property type="match status" value="1"/>
</dbReference>
<comment type="similarity">
    <text evidence="7">Belongs to the class-II pyridoxal-phosphate-dependent aminotransferase family. Histidinol-phosphate aminotransferase subfamily.</text>
</comment>
<accession>A0A923RIR6</accession>
<dbReference type="InterPro" id="IPR015422">
    <property type="entry name" value="PyrdxlP-dep_Trfase_small"/>
</dbReference>
<evidence type="ECO:0000313" key="10">
    <source>
        <dbReference type="Proteomes" id="UP000637359"/>
    </source>
</evidence>
<protein>
    <recommendedName>
        <fullName evidence="7">Histidinol-phosphate aminotransferase</fullName>
        <ecNumber evidence="7">2.6.1.9</ecNumber>
    </recommendedName>
    <alternativeName>
        <fullName evidence="7">Imidazole acetol-phosphate transaminase</fullName>
    </alternativeName>
</protein>
<dbReference type="GO" id="GO:0000105">
    <property type="term" value="P:L-histidine biosynthetic process"/>
    <property type="evidence" value="ECO:0007669"/>
    <property type="project" value="UniProtKB-UniRule"/>
</dbReference>
<dbReference type="PANTHER" id="PTHR43643">
    <property type="entry name" value="HISTIDINOL-PHOSPHATE AMINOTRANSFERASE 2"/>
    <property type="match status" value="1"/>
</dbReference>
<feature type="modified residue" description="N6-(pyridoxal phosphate)lysine" evidence="7">
    <location>
        <position position="210"/>
    </location>
</feature>
<dbReference type="GO" id="GO:0030170">
    <property type="term" value="F:pyridoxal phosphate binding"/>
    <property type="evidence" value="ECO:0007669"/>
    <property type="project" value="InterPro"/>
</dbReference>
<dbReference type="Proteomes" id="UP000637359">
    <property type="component" value="Unassembled WGS sequence"/>
</dbReference>
<dbReference type="InterPro" id="IPR005861">
    <property type="entry name" value="HisP_aminotrans"/>
</dbReference>
<dbReference type="Pfam" id="PF00155">
    <property type="entry name" value="Aminotran_1_2"/>
    <property type="match status" value="1"/>
</dbReference>
<evidence type="ECO:0000256" key="6">
    <source>
        <dbReference type="ARBA" id="ARBA00023102"/>
    </source>
</evidence>
<evidence type="ECO:0000256" key="1">
    <source>
        <dbReference type="ARBA" id="ARBA00001933"/>
    </source>
</evidence>
<dbReference type="AlphaFoldDB" id="A0A923RIR6"/>
<keyword evidence="3 7" id="KW-0032">Aminotransferase</keyword>
<dbReference type="InterPro" id="IPR015424">
    <property type="entry name" value="PyrdxlP-dep_Trfase"/>
</dbReference>
<keyword evidence="6 7" id="KW-0368">Histidine biosynthesis</keyword>
<comment type="cofactor">
    <cofactor evidence="1 7">
        <name>pyridoxal 5'-phosphate</name>
        <dbReference type="ChEBI" id="CHEBI:597326"/>
    </cofactor>
</comment>
<evidence type="ECO:0000256" key="3">
    <source>
        <dbReference type="ARBA" id="ARBA00022576"/>
    </source>
</evidence>
<evidence type="ECO:0000256" key="7">
    <source>
        <dbReference type="HAMAP-Rule" id="MF_01023"/>
    </source>
</evidence>
<comment type="subunit">
    <text evidence="2 7">Homodimer.</text>
</comment>
<feature type="domain" description="Aminotransferase class I/classII large" evidence="8">
    <location>
        <begin position="26"/>
        <end position="347"/>
    </location>
</feature>
<dbReference type="SUPFAM" id="SSF53383">
    <property type="entry name" value="PLP-dependent transferases"/>
    <property type="match status" value="1"/>
</dbReference>
<evidence type="ECO:0000256" key="5">
    <source>
        <dbReference type="ARBA" id="ARBA00022898"/>
    </source>
</evidence>
<keyword evidence="7" id="KW-0028">Amino-acid biosynthesis</keyword>